<gene>
    <name evidence="7" type="ORF">OBRU01_21449</name>
</gene>
<dbReference type="InterPro" id="IPR050382">
    <property type="entry name" value="MFS_Na/Anion_cotransporter"/>
</dbReference>
<dbReference type="STRING" id="104452.A0A0L7KTC4"/>
<dbReference type="InterPro" id="IPR020846">
    <property type="entry name" value="MFS_dom"/>
</dbReference>
<proteinExistence type="predicted"/>
<dbReference type="EMBL" id="JTDY01006116">
    <property type="protein sequence ID" value="KOB66274.1"/>
    <property type="molecule type" value="Genomic_DNA"/>
</dbReference>
<name>A0A0L7KTC4_OPEBR</name>
<sequence length="354" mass="39474">MSVKEIAKDGVEMNETDIGEVKILDNKEFKASSWGYRHQQSLILFCTLTIAYSMRACMGVALVAMTHHELKSPNISGIVNSSVSNVSVIDVDVDDFEVEGFFNALMLRPPYPTFKWSKKIQDTVIASFFWGYMTLQIPAGQLAHRFGSRRLLCGSMLINCVVSIFLPLAAYYGGWICTVIFRMMQGLSQACIFPGMHTFFGKWAPLEERGRLTALTYGGQALGTVLGLPITGFISATSLGWPGIFRFYGILSGIIGVVLWFFAADTPAKHPMISHVERKYIEDGLGIKNGYEMKQMQVPWSQILRSRGLYAIIVAHIGQTWGQLILYSEVPAFMDKIMGVNIKAVSNINEMMFV</sequence>
<dbReference type="PROSITE" id="PS50850">
    <property type="entry name" value="MFS"/>
    <property type="match status" value="1"/>
</dbReference>
<keyword evidence="3 5" id="KW-1133">Transmembrane helix</keyword>
<dbReference type="InterPro" id="IPR011701">
    <property type="entry name" value="MFS"/>
</dbReference>
<dbReference type="PANTHER" id="PTHR11662">
    <property type="entry name" value="SOLUTE CARRIER FAMILY 17"/>
    <property type="match status" value="1"/>
</dbReference>
<organism evidence="7 8">
    <name type="scientific">Operophtera brumata</name>
    <name type="common">Winter moth</name>
    <name type="synonym">Phalaena brumata</name>
    <dbReference type="NCBI Taxonomy" id="104452"/>
    <lineage>
        <taxon>Eukaryota</taxon>
        <taxon>Metazoa</taxon>
        <taxon>Ecdysozoa</taxon>
        <taxon>Arthropoda</taxon>
        <taxon>Hexapoda</taxon>
        <taxon>Insecta</taxon>
        <taxon>Pterygota</taxon>
        <taxon>Neoptera</taxon>
        <taxon>Endopterygota</taxon>
        <taxon>Lepidoptera</taxon>
        <taxon>Glossata</taxon>
        <taxon>Ditrysia</taxon>
        <taxon>Geometroidea</taxon>
        <taxon>Geometridae</taxon>
        <taxon>Larentiinae</taxon>
        <taxon>Operophtera</taxon>
    </lineage>
</organism>
<protein>
    <submittedName>
        <fullName evidence="7">Adenylosuccinate synthetase</fullName>
    </submittedName>
</protein>
<evidence type="ECO:0000256" key="4">
    <source>
        <dbReference type="ARBA" id="ARBA00023136"/>
    </source>
</evidence>
<dbReference type="Pfam" id="PF07690">
    <property type="entry name" value="MFS_1"/>
    <property type="match status" value="1"/>
</dbReference>
<evidence type="ECO:0000313" key="8">
    <source>
        <dbReference type="Proteomes" id="UP000037510"/>
    </source>
</evidence>
<feature type="transmembrane region" description="Helical" evidence="5">
    <location>
        <begin position="247"/>
        <end position="264"/>
    </location>
</feature>
<keyword evidence="8" id="KW-1185">Reference proteome</keyword>
<evidence type="ECO:0000256" key="1">
    <source>
        <dbReference type="ARBA" id="ARBA00004141"/>
    </source>
</evidence>
<feature type="transmembrane region" description="Helical" evidence="5">
    <location>
        <begin position="221"/>
        <end position="241"/>
    </location>
</feature>
<dbReference type="GO" id="GO:0022857">
    <property type="term" value="F:transmembrane transporter activity"/>
    <property type="evidence" value="ECO:0007669"/>
    <property type="project" value="InterPro"/>
</dbReference>
<dbReference type="InterPro" id="IPR036259">
    <property type="entry name" value="MFS_trans_sf"/>
</dbReference>
<reference evidence="7 8" key="1">
    <citation type="journal article" date="2015" name="Genome Biol. Evol.">
        <title>The genome of winter moth (Operophtera brumata) provides a genomic perspective on sexual dimorphism and phenology.</title>
        <authorList>
            <person name="Derks M.F."/>
            <person name="Smit S."/>
            <person name="Salis L."/>
            <person name="Schijlen E."/>
            <person name="Bossers A."/>
            <person name="Mateman C."/>
            <person name="Pijl A.S."/>
            <person name="de Ridder D."/>
            <person name="Groenen M.A."/>
            <person name="Visser M.E."/>
            <person name="Megens H.J."/>
        </authorList>
    </citation>
    <scope>NUCLEOTIDE SEQUENCE [LARGE SCALE GENOMIC DNA]</scope>
    <source>
        <strain evidence="7">WM2013NL</strain>
        <tissue evidence="7">Head and thorax</tissue>
    </source>
</reference>
<evidence type="ECO:0000313" key="7">
    <source>
        <dbReference type="EMBL" id="KOB66274.1"/>
    </source>
</evidence>
<feature type="transmembrane region" description="Helical" evidence="5">
    <location>
        <begin position="42"/>
        <end position="64"/>
    </location>
</feature>
<feature type="domain" description="Major facilitator superfamily (MFS) profile" evidence="6">
    <location>
        <begin position="60"/>
        <end position="354"/>
    </location>
</feature>
<dbReference type="SUPFAM" id="SSF103473">
    <property type="entry name" value="MFS general substrate transporter"/>
    <property type="match status" value="1"/>
</dbReference>
<comment type="caution">
    <text evidence="7">The sequence shown here is derived from an EMBL/GenBank/DDBJ whole genome shotgun (WGS) entry which is preliminary data.</text>
</comment>
<accession>A0A0L7KTC4</accession>
<dbReference type="AlphaFoldDB" id="A0A0L7KTC4"/>
<keyword evidence="4 5" id="KW-0472">Membrane</keyword>
<evidence type="ECO:0000259" key="6">
    <source>
        <dbReference type="PROSITE" id="PS50850"/>
    </source>
</evidence>
<dbReference type="GO" id="GO:0016020">
    <property type="term" value="C:membrane"/>
    <property type="evidence" value="ECO:0007669"/>
    <property type="project" value="UniProtKB-SubCell"/>
</dbReference>
<dbReference type="Gene3D" id="1.20.1250.20">
    <property type="entry name" value="MFS general substrate transporter like domains"/>
    <property type="match status" value="1"/>
</dbReference>
<dbReference type="Proteomes" id="UP000037510">
    <property type="component" value="Unassembled WGS sequence"/>
</dbReference>
<feature type="transmembrane region" description="Helical" evidence="5">
    <location>
        <begin position="151"/>
        <end position="173"/>
    </location>
</feature>
<evidence type="ECO:0000256" key="2">
    <source>
        <dbReference type="ARBA" id="ARBA00022692"/>
    </source>
</evidence>
<evidence type="ECO:0000256" key="3">
    <source>
        <dbReference type="ARBA" id="ARBA00022989"/>
    </source>
</evidence>
<dbReference type="GO" id="GO:0006820">
    <property type="term" value="P:monoatomic anion transport"/>
    <property type="evidence" value="ECO:0007669"/>
    <property type="project" value="TreeGrafter"/>
</dbReference>
<dbReference type="PANTHER" id="PTHR11662:SF280">
    <property type="entry name" value="FI21844P1-RELATED"/>
    <property type="match status" value="1"/>
</dbReference>
<evidence type="ECO:0000256" key="5">
    <source>
        <dbReference type="SAM" id="Phobius"/>
    </source>
</evidence>
<keyword evidence="2 5" id="KW-0812">Transmembrane</keyword>
<comment type="subcellular location">
    <subcellularLocation>
        <location evidence="1">Membrane</location>
        <topology evidence="1">Multi-pass membrane protein</topology>
    </subcellularLocation>
</comment>